<keyword evidence="3" id="KW-1185">Reference proteome</keyword>
<dbReference type="Proteomes" id="UP001066276">
    <property type="component" value="Chromosome 3_2"/>
</dbReference>
<protein>
    <submittedName>
        <fullName evidence="2">Uncharacterized protein</fullName>
    </submittedName>
</protein>
<sequence length="76" mass="8623">MGERCGVPDNTRPPRWKKVERSKTAAILRSQLPLYAADLMGERCGVTDNTRPPRWKKVERSKTASILRVIKDASDN</sequence>
<accession>A0AAV7TLX5</accession>
<gene>
    <name evidence="2" type="ORF">NDU88_002486</name>
</gene>
<evidence type="ECO:0000256" key="1">
    <source>
        <dbReference type="SAM" id="MobiDB-lite"/>
    </source>
</evidence>
<dbReference type="AlphaFoldDB" id="A0AAV7TLX5"/>
<dbReference type="EMBL" id="JANPWB010000006">
    <property type="protein sequence ID" value="KAJ1177225.1"/>
    <property type="molecule type" value="Genomic_DNA"/>
</dbReference>
<name>A0AAV7TLX5_PLEWA</name>
<reference evidence="2" key="1">
    <citation type="journal article" date="2022" name="bioRxiv">
        <title>Sequencing and chromosome-scale assembly of the giantPleurodeles waltlgenome.</title>
        <authorList>
            <person name="Brown T."/>
            <person name="Elewa A."/>
            <person name="Iarovenko S."/>
            <person name="Subramanian E."/>
            <person name="Araus A.J."/>
            <person name="Petzold A."/>
            <person name="Susuki M."/>
            <person name="Suzuki K.-i.T."/>
            <person name="Hayashi T."/>
            <person name="Toyoda A."/>
            <person name="Oliveira C."/>
            <person name="Osipova E."/>
            <person name="Leigh N.D."/>
            <person name="Simon A."/>
            <person name="Yun M.H."/>
        </authorList>
    </citation>
    <scope>NUCLEOTIDE SEQUENCE</scope>
    <source>
        <strain evidence="2">20211129_DDA</strain>
        <tissue evidence="2">Liver</tissue>
    </source>
</reference>
<organism evidence="2 3">
    <name type="scientific">Pleurodeles waltl</name>
    <name type="common">Iberian ribbed newt</name>
    <dbReference type="NCBI Taxonomy" id="8319"/>
    <lineage>
        <taxon>Eukaryota</taxon>
        <taxon>Metazoa</taxon>
        <taxon>Chordata</taxon>
        <taxon>Craniata</taxon>
        <taxon>Vertebrata</taxon>
        <taxon>Euteleostomi</taxon>
        <taxon>Amphibia</taxon>
        <taxon>Batrachia</taxon>
        <taxon>Caudata</taxon>
        <taxon>Salamandroidea</taxon>
        <taxon>Salamandridae</taxon>
        <taxon>Pleurodelinae</taxon>
        <taxon>Pleurodeles</taxon>
    </lineage>
</organism>
<evidence type="ECO:0000313" key="2">
    <source>
        <dbReference type="EMBL" id="KAJ1177225.1"/>
    </source>
</evidence>
<evidence type="ECO:0000313" key="3">
    <source>
        <dbReference type="Proteomes" id="UP001066276"/>
    </source>
</evidence>
<comment type="caution">
    <text evidence="2">The sequence shown here is derived from an EMBL/GenBank/DDBJ whole genome shotgun (WGS) entry which is preliminary data.</text>
</comment>
<feature type="region of interest" description="Disordered" evidence="1">
    <location>
        <begin position="1"/>
        <end position="21"/>
    </location>
</feature>
<proteinExistence type="predicted"/>